<proteinExistence type="predicted"/>
<gene>
    <name evidence="1" type="ORF">SASPL_107039</name>
</gene>
<reference evidence="1" key="2">
    <citation type="submission" date="2020-08" db="EMBL/GenBank/DDBJ databases">
        <title>Plant Genome Project.</title>
        <authorList>
            <person name="Zhang R.-G."/>
        </authorList>
    </citation>
    <scope>NUCLEOTIDE SEQUENCE</scope>
    <source>
        <strain evidence="1">Huo1</strain>
        <tissue evidence="1">Leaf</tissue>
    </source>
</reference>
<dbReference type="Proteomes" id="UP000298416">
    <property type="component" value="Unassembled WGS sequence"/>
</dbReference>
<protein>
    <submittedName>
        <fullName evidence="1">Uncharacterized protein</fullName>
    </submittedName>
</protein>
<keyword evidence="2" id="KW-1185">Reference proteome</keyword>
<sequence>MAPIFAKQNGFCRLLLHMCQLSIYSTESGIRTCSDSENVEDMSGHPGLELMLIRGSYQLPPKDLSSNLLLLPMYLHKPPQQLSMASKPWSLYVTHACAAVPQEWSAATTPYSLFTAHSFSSVPFPSATAFVISSTFCFIQMAWVNILLKKEPSHSLTRLGFMPDKIDVFTTALISDASVNFVLARCTYPDCLSIRGVGYELEPHNLVAKGLIKSDSKIQVQVCRWCQVQKLLRFRKC</sequence>
<evidence type="ECO:0000313" key="2">
    <source>
        <dbReference type="Proteomes" id="UP000298416"/>
    </source>
</evidence>
<accession>A0A8X8Y9N4</accession>
<dbReference type="AlphaFoldDB" id="A0A8X8Y9N4"/>
<name>A0A8X8Y9N4_SALSN</name>
<dbReference type="EMBL" id="PNBA02000003">
    <property type="protein sequence ID" value="KAG6429000.1"/>
    <property type="molecule type" value="Genomic_DNA"/>
</dbReference>
<reference evidence="1" key="1">
    <citation type="submission" date="2018-01" db="EMBL/GenBank/DDBJ databases">
        <authorList>
            <person name="Mao J.F."/>
        </authorList>
    </citation>
    <scope>NUCLEOTIDE SEQUENCE</scope>
    <source>
        <strain evidence="1">Huo1</strain>
        <tissue evidence="1">Leaf</tissue>
    </source>
</reference>
<organism evidence="1">
    <name type="scientific">Salvia splendens</name>
    <name type="common">Scarlet sage</name>
    <dbReference type="NCBI Taxonomy" id="180675"/>
    <lineage>
        <taxon>Eukaryota</taxon>
        <taxon>Viridiplantae</taxon>
        <taxon>Streptophyta</taxon>
        <taxon>Embryophyta</taxon>
        <taxon>Tracheophyta</taxon>
        <taxon>Spermatophyta</taxon>
        <taxon>Magnoliopsida</taxon>
        <taxon>eudicotyledons</taxon>
        <taxon>Gunneridae</taxon>
        <taxon>Pentapetalae</taxon>
        <taxon>asterids</taxon>
        <taxon>lamiids</taxon>
        <taxon>Lamiales</taxon>
        <taxon>Lamiaceae</taxon>
        <taxon>Nepetoideae</taxon>
        <taxon>Mentheae</taxon>
        <taxon>Salviinae</taxon>
        <taxon>Salvia</taxon>
        <taxon>Salvia subgen. Calosphace</taxon>
        <taxon>core Calosphace</taxon>
    </lineage>
</organism>
<evidence type="ECO:0000313" key="1">
    <source>
        <dbReference type="EMBL" id="KAG6429000.1"/>
    </source>
</evidence>
<comment type="caution">
    <text evidence="1">The sequence shown here is derived from an EMBL/GenBank/DDBJ whole genome shotgun (WGS) entry which is preliminary data.</text>
</comment>